<evidence type="ECO:0000313" key="2">
    <source>
        <dbReference type="Proteomes" id="UP001236507"/>
    </source>
</evidence>
<reference evidence="1 2" key="1">
    <citation type="submission" date="2023-05" db="EMBL/GenBank/DDBJ databases">
        <title>Novel species of genus Flectobacillus isolated from stream in China.</title>
        <authorList>
            <person name="Lu H."/>
        </authorList>
    </citation>
    <scope>NUCLEOTIDE SEQUENCE [LARGE SCALE GENOMIC DNA]</scope>
    <source>
        <strain evidence="1 2">KCTC 42575</strain>
    </source>
</reference>
<proteinExistence type="predicted"/>
<dbReference type="Proteomes" id="UP001236507">
    <property type="component" value="Unassembled WGS sequence"/>
</dbReference>
<evidence type="ECO:0000313" key="1">
    <source>
        <dbReference type="EMBL" id="MDI9858768.1"/>
    </source>
</evidence>
<accession>A0ABT6Y5C1</accession>
<organism evidence="1 2">
    <name type="scientific">Flectobacillus roseus</name>
    <dbReference type="NCBI Taxonomy" id="502259"/>
    <lineage>
        <taxon>Bacteria</taxon>
        <taxon>Pseudomonadati</taxon>
        <taxon>Bacteroidota</taxon>
        <taxon>Cytophagia</taxon>
        <taxon>Cytophagales</taxon>
        <taxon>Flectobacillaceae</taxon>
        <taxon>Flectobacillus</taxon>
    </lineage>
</organism>
<dbReference type="EMBL" id="JASHIF010000004">
    <property type="protein sequence ID" value="MDI9858768.1"/>
    <property type="molecule type" value="Genomic_DNA"/>
</dbReference>
<sequence>MSTASESYSSTYDFIIAGGGLAGLSLAYYLSQSSLENAKILIIDQSEKKENDKTWCFWEAQPTAFDEIVRQKWNGVWFHGSRNFSQFLPIDEYRYKLIRSADFYQFIYKAISRKDNISFLIDSVLSVEKDIDNRPQVKTTQGIFKASQIVFDSTSRSSYDDTRYSQMLQHFKGWVIETVAPVFDETKPTMFDFSVEQNDECRFVYVLPYSPTKALVEFTIFSDNLLEDSVYDDELKSYISQRLKITNYRIDEIEKGTIPMSDEPCIQIPDDGIVRIGTAGGYVKASTGYSFTRTQRILKNLVRDLERAKGNFDSFEKEKKSWRKGKYIPNWKALLDSILLDVMLKNRHSSKDIFTRLFSKNRPAQILKFLDEDTSLLEDLAIMHTVPIIPFLKSAFVVIFRKIWLFLR</sequence>
<dbReference type="SUPFAM" id="SSF51905">
    <property type="entry name" value="FAD/NAD(P)-binding domain"/>
    <property type="match status" value="1"/>
</dbReference>
<keyword evidence="2" id="KW-1185">Reference proteome</keyword>
<dbReference type="Pfam" id="PF05834">
    <property type="entry name" value="Lycopene_cycl"/>
    <property type="match status" value="1"/>
</dbReference>
<dbReference type="InterPro" id="IPR036188">
    <property type="entry name" value="FAD/NAD-bd_sf"/>
</dbReference>
<dbReference type="Gene3D" id="3.50.50.60">
    <property type="entry name" value="FAD/NAD(P)-binding domain"/>
    <property type="match status" value="1"/>
</dbReference>
<comment type="caution">
    <text evidence="1">The sequence shown here is derived from an EMBL/GenBank/DDBJ whole genome shotgun (WGS) entry which is preliminary data.</text>
</comment>
<name>A0ABT6Y5C1_9BACT</name>
<gene>
    <name evidence="1" type="ORF">QM524_06090</name>
</gene>
<protein>
    <submittedName>
        <fullName evidence="1">Lycopene cyclase family protein</fullName>
    </submittedName>
</protein>
<dbReference type="RefSeq" id="WP_283343893.1">
    <property type="nucleotide sequence ID" value="NZ_JASHIF010000004.1"/>
</dbReference>